<dbReference type="Pfam" id="PF10509">
    <property type="entry name" value="GalKase_gal_bdg"/>
    <property type="match status" value="1"/>
</dbReference>
<dbReference type="PIRSF" id="PIRSF000530">
    <property type="entry name" value="Galactokinase"/>
    <property type="match status" value="1"/>
</dbReference>
<evidence type="ECO:0000256" key="2">
    <source>
        <dbReference type="ARBA" id="ARBA00022741"/>
    </source>
</evidence>
<feature type="domain" description="GHMP kinase N-terminal" evidence="4">
    <location>
        <begin position="107"/>
        <end position="193"/>
    </location>
</feature>
<dbReference type="InterPro" id="IPR013750">
    <property type="entry name" value="GHMP_kinase_C_dom"/>
</dbReference>
<comment type="similarity">
    <text evidence="1">Belongs to the GHMP kinase family. GalK subfamily.</text>
</comment>
<dbReference type="InterPro" id="IPR006206">
    <property type="entry name" value="Mevalonate/galactokinase"/>
</dbReference>
<feature type="domain" description="Galactokinase N-terminal" evidence="6">
    <location>
        <begin position="19"/>
        <end position="66"/>
    </location>
</feature>
<gene>
    <name evidence="7" type="ORF">ANN_06202</name>
</gene>
<evidence type="ECO:0000256" key="3">
    <source>
        <dbReference type="ARBA" id="ARBA00022840"/>
    </source>
</evidence>
<evidence type="ECO:0008006" key="9">
    <source>
        <dbReference type="Google" id="ProtNLM"/>
    </source>
</evidence>
<dbReference type="Proteomes" id="UP001148838">
    <property type="component" value="Unassembled WGS sequence"/>
</dbReference>
<evidence type="ECO:0000259" key="4">
    <source>
        <dbReference type="Pfam" id="PF00288"/>
    </source>
</evidence>
<dbReference type="PANTHER" id="PTHR10457:SF7">
    <property type="entry name" value="GALACTOKINASE-RELATED"/>
    <property type="match status" value="1"/>
</dbReference>
<keyword evidence="8" id="KW-1185">Reference proteome</keyword>
<dbReference type="InterPro" id="IPR020568">
    <property type="entry name" value="Ribosomal_Su5_D2-typ_SF"/>
</dbReference>
<dbReference type="InterPro" id="IPR006204">
    <property type="entry name" value="GHMP_kinase_N_dom"/>
</dbReference>
<dbReference type="InterPro" id="IPR019539">
    <property type="entry name" value="GalKase_N"/>
</dbReference>
<proteinExistence type="inferred from homology"/>
<dbReference type="SUPFAM" id="SSF54211">
    <property type="entry name" value="Ribosomal protein S5 domain 2-like"/>
    <property type="match status" value="1"/>
</dbReference>
<dbReference type="Pfam" id="PF00288">
    <property type="entry name" value="GHMP_kinases_N"/>
    <property type="match status" value="1"/>
</dbReference>
<evidence type="ECO:0000259" key="5">
    <source>
        <dbReference type="Pfam" id="PF08544"/>
    </source>
</evidence>
<dbReference type="Gene3D" id="3.30.230.10">
    <property type="match status" value="1"/>
</dbReference>
<keyword evidence="3" id="KW-0067">ATP-binding</keyword>
<dbReference type="PRINTS" id="PR00473">
    <property type="entry name" value="GALCTOKINASE"/>
</dbReference>
<evidence type="ECO:0000256" key="1">
    <source>
        <dbReference type="ARBA" id="ARBA00006566"/>
    </source>
</evidence>
<reference evidence="7 8" key="1">
    <citation type="journal article" date="2022" name="Allergy">
        <title>Genome assembly and annotation of Periplaneta americana reveal a comprehensive cockroach allergen profile.</title>
        <authorList>
            <person name="Wang L."/>
            <person name="Xiong Q."/>
            <person name="Saelim N."/>
            <person name="Wang L."/>
            <person name="Nong W."/>
            <person name="Wan A.T."/>
            <person name="Shi M."/>
            <person name="Liu X."/>
            <person name="Cao Q."/>
            <person name="Hui J.H.L."/>
            <person name="Sookrung N."/>
            <person name="Leung T.F."/>
            <person name="Tungtrongchitr A."/>
            <person name="Tsui S.K.W."/>
        </authorList>
    </citation>
    <scope>NUCLEOTIDE SEQUENCE [LARGE SCALE GENOMIC DNA]</scope>
    <source>
        <strain evidence="7">PWHHKU_190912</strain>
    </source>
</reference>
<dbReference type="Pfam" id="PF08544">
    <property type="entry name" value="GHMP_kinases_C"/>
    <property type="match status" value="1"/>
</dbReference>
<evidence type="ECO:0000313" key="7">
    <source>
        <dbReference type="EMBL" id="KAJ4444410.1"/>
    </source>
</evidence>
<dbReference type="PROSITE" id="PS00106">
    <property type="entry name" value="GALACTOKINASE"/>
    <property type="match status" value="1"/>
</dbReference>
<dbReference type="SUPFAM" id="SSF55060">
    <property type="entry name" value="GHMP Kinase, C-terminal domain"/>
    <property type="match status" value="1"/>
</dbReference>
<keyword evidence="2" id="KW-0547">Nucleotide-binding</keyword>
<protein>
    <recommendedName>
        <fullName evidence="9">Galactokinase</fullName>
    </recommendedName>
</protein>
<feature type="domain" description="GHMP kinase C-terminal" evidence="5">
    <location>
        <begin position="289"/>
        <end position="371"/>
    </location>
</feature>
<sequence>MACDLGTEMDLIAEAVDMFTKHFKGEIPNVAACAPGRVNLIGDHTDYNDGFVLPMALPLVTVIVGKKNGSDKCVVVSGAKEADSPIMVEFPVPSKEPLKPGRPKWANYVKGVVQNFKGTVVGFDAVILTNVPIGGGVSSSASLEVATYTFLETITQDTSTTKKEKALLCQKAEHEFAGMPCGIMDQFISVMGKSGCALLIDCRSMKETAVPIKDPNIAVIITNSNVKRSLATSAYAERREQCEKAAKALGKSSLRDVTEDEVECLKPVDEVLHKRARHVVTENKRTEDAAKALQEGNIAKFGTLMVESHNSLKQDYEVSCTELDDLVAAALEVDGVLGSRMTGGGFGGCTVTLAPKDLSDKVIAHMKKKYKGNPVFYVAEPSEGTRILTLPRK</sequence>
<dbReference type="EMBL" id="JAJSOF020000011">
    <property type="protein sequence ID" value="KAJ4444410.1"/>
    <property type="molecule type" value="Genomic_DNA"/>
</dbReference>
<dbReference type="InterPro" id="IPR019741">
    <property type="entry name" value="Galactokinase_CS"/>
</dbReference>
<evidence type="ECO:0000259" key="6">
    <source>
        <dbReference type="Pfam" id="PF10509"/>
    </source>
</evidence>
<evidence type="ECO:0000313" key="8">
    <source>
        <dbReference type="Proteomes" id="UP001148838"/>
    </source>
</evidence>
<dbReference type="PRINTS" id="PR00959">
    <property type="entry name" value="MEVGALKINASE"/>
</dbReference>
<comment type="caution">
    <text evidence="7">The sequence shown here is derived from an EMBL/GenBank/DDBJ whole genome shotgun (WGS) entry which is preliminary data.</text>
</comment>
<name>A0ABQ8TEX2_PERAM</name>
<dbReference type="InterPro" id="IPR014721">
    <property type="entry name" value="Ribsml_uS5_D2-typ_fold_subgr"/>
</dbReference>
<dbReference type="Gene3D" id="3.30.70.890">
    <property type="entry name" value="GHMP kinase, C-terminal domain"/>
    <property type="match status" value="1"/>
</dbReference>
<dbReference type="InterPro" id="IPR000705">
    <property type="entry name" value="Galactokinase"/>
</dbReference>
<dbReference type="InterPro" id="IPR036554">
    <property type="entry name" value="GHMP_kinase_C_sf"/>
</dbReference>
<accession>A0ABQ8TEX2</accession>
<dbReference type="NCBIfam" id="TIGR00131">
    <property type="entry name" value="gal_kin"/>
    <property type="match status" value="1"/>
</dbReference>
<dbReference type="PANTHER" id="PTHR10457">
    <property type="entry name" value="MEVALONATE KINASE/GALACTOKINASE"/>
    <property type="match status" value="1"/>
</dbReference>
<organism evidence="7 8">
    <name type="scientific">Periplaneta americana</name>
    <name type="common">American cockroach</name>
    <name type="synonym">Blatta americana</name>
    <dbReference type="NCBI Taxonomy" id="6978"/>
    <lineage>
        <taxon>Eukaryota</taxon>
        <taxon>Metazoa</taxon>
        <taxon>Ecdysozoa</taxon>
        <taxon>Arthropoda</taxon>
        <taxon>Hexapoda</taxon>
        <taxon>Insecta</taxon>
        <taxon>Pterygota</taxon>
        <taxon>Neoptera</taxon>
        <taxon>Polyneoptera</taxon>
        <taxon>Dictyoptera</taxon>
        <taxon>Blattodea</taxon>
        <taxon>Blattoidea</taxon>
        <taxon>Blattidae</taxon>
        <taxon>Blattinae</taxon>
        <taxon>Periplaneta</taxon>
    </lineage>
</organism>